<dbReference type="Pfam" id="PF06568">
    <property type="entry name" value="YjiS-like"/>
    <property type="match status" value="1"/>
</dbReference>
<keyword evidence="3" id="KW-1185">Reference proteome</keyword>
<dbReference type="KEGG" id="rpod:E0E05_08595"/>
<dbReference type="GeneID" id="90767350"/>
<evidence type="ECO:0000313" key="3">
    <source>
        <dbReference type="Proteomes" id="UP000293719"/>
    </source>
</evidence>
<gene>
    <name evidence="2" type="ORF">E0E05_08595</name>
</gene>
<name>A0A4V1A3X6_9HYPH</name>
<reference evidence="2 3" key="1">
    <citation type="journal article" date="2017" name="Int. J. Syst. Evol. Microbiol.">
        <title>Roseitalea porphyridii gen. nov., sp. nov., isolated from a red alga, and reclassification of Hoeflea suaedae Chung et al. 2013 as Pseudohoeflea suaedae gen. nov., comb. nov.</title>
        <authorList>
            <person name="Hyeon J.W."/>
            <person name="Jeong S.E."/>
            <person name="Baek K."/>
            <person name="Jeon C.O."/>
        </authorList>
    </citation>
    <scope>NUCLEOTIDE SEQUENCE [LARGE SCALE GENOMIC DNA]</scope>
    <source>
        <strain evidence="2 3">MA7-20</strain>
    </source>
</reference>
<dbReference type="RefSeq" id="WP_131616334.1">
    <property type="nucleotide sequence ID" value="NZ_CP036532.1"/>
</dbReference>
<sequence>MIKFAHSLKQWRSVRNTEHQLRRLSERELEDIGFAPGDIPGVARSAALR</sequence>
<organism evidence="2 3">
    <name type="scientific">Roseitalea porphyridii</name>
    <dbReference type="NCBI Taxonomy" id="1852022"/>
    <lineage>
        <taxon>Bacteria</taxon>
        <taxon>Pseudomonadati</taxon>
        <taxon>Pseudomonadota</taxon>
        <taxon>Alphaproteobacteria</taxon>
        <taxon>Hyphomicrobiales</taxon>
        <taxon>Ahrensiaceae</taxon>
        <taxon>Roseitalea</taxon>
    </lineage>
</organism>
<protein>
    <submittedName>
        <fullName evidence="2">DUF1127 domain-containing protein</fullName>
    </submittedName>
</protein>
<dbReference type="EMBL" id="CP036532">
    <property type="protein sequence ID" value="QBK30648.1"/>
    <property type="molecule type" value="Genomic_DNA"/>
</dbReference>
<dbReference type="Proteomes" id="UP000293719">
    <property type="component" value="Chromosome"/>
</dbReference>
<feature type="domain" description="YjiS-like" evidence="1">
    <location>
        <begin position="4"/>
        <end position="39"/>
    </location>
</feature>
<accession>A0A4V1A3X6</accession>
<evidence type="ECO:0000313" key="2">
    <source>
        <dbReference type="EMBL" id="QBK30648.1"/>
    </source>
</evidence>
<evidence type="ECO:0000259" key="1">
    <source>
        <dbReference type="Pfam" id="PF06568"/>
    </source>
</evidence>
<dbReference type="AlphaFoldDB" id="A0A4V1A3X6"/>
<proteinExistence type="predicted"/>
<dbReference type="InterPro" id="IPR009506">
    <property type="entry name" value="YjiS-like"/>
</dbReference>
<dbReference type="OrthoDB" id="8116725at2"/>